<gene>
    <name evidence="3" type="ORF">AAF712_016051</name>
</gene>
<feature type="domain" description="Ribonuclease H1 N-terminal" evidence="2">
    <location>
        <begin position="180"/>
        <end position="220"/>
    </location>
</feature>
<keyword evidence="4" id="KW-1185">Reference proteome</keyword>
<evidence type="ECO:0000313" key="4">
    <source>
        <dbReference type="Proteomes" id="UP001437256"/>
    </source>
</evidence>
<dbReference type="SUPFAM" id="SSF55658">
    <property type="entry name" value="L9 N-domain-like"/>
    <property type="match status" value="1"/>
</dbReference>
<dbReference type="Pfam" id="PF01693">
    <property type="entry name" value="Cauli_VI"/>
    <property type="match status" value="1"/>
</dbReference>
<dbReference type="Proteomes" id="UP001437256">
    <property type="component" value="Unassembled WGS sequence"/>
</dbReference>
<organism evidence="3 4">
    <name type="scientific">Marasmius tenuissimus</name>
    <dbReference type="NCBI Taxonomy" id="585030"/>
    <lineage>
        <taxon>Eukaryota</taxon>
        <taxon>Fungi</taxon>
        <taxon>Dikarya</taxon>
        <taxon>Basidiomycota</taxon>
        <taxon>Agaricomycotina</taxon>
        <taxon>Agaricomycetes</taxon>
        <taxon>Agaricomycetidae</taxon>
        <taxon>Agaricales</taxon>
        <taxon>Marasmiineae</taxon>
        <taxon>Marasmiaceae</taxon>
        <taxon>Marasmius</taxon>
    </lineage>
</organism>
<evidence type="ECO:0000313" key="3">
    <source>
        <dbReference type="EMBL" id="KAL0057317.1"/>
    </source>
</evidence>
<evidence type="ECO:0000259" key="2">
    <source>
        <dbReference type="Pfam" id="PF01693"/>
    </source>
</evidence>
<feature type="compositionally biased region" description="Low complexity" evidence="1">
    <location>
        <begin position="53"/>
        <end position="82"/>
    </location>
</feature>
<comment type="caution">
    <text evidence="3">The sequence shown here is derived from an EMBL/GenBank/DDBJ whole genome shotgun (WGS) entry which is preliminary data.</text>
</comment>
<feature type="compositionally biased region" description="Acidic residues" evidence="1">
    <location>
        <begin position="83"/>
        <end position="92"/>
    </location>
</feature>
<accession>A0ABR2Z6N7</accession>
<sequence>MSNSSSTTSCSLYSPLLDCPGLPNFAATPKSTTRTKTHSRTIVEQSPGKVSIRTTTRTTTVVVTDTPSRPSRRAPPQSSSTVSEEDSDDPNDDAVIVFASATEADSVPPSPTDTLTHSVSVASPSRHTSQSMSSSAASAASVPAETDGEHGLIAYYEARYPGKVPVPSQIMEANARAFMYYVVTKGIQVGIFDDWLVASGFVLGVSGARHKKYRDYSAAWDMYHREYTSKKIRVLNRYQDTAPVHLQLSDNSL</sequence>
<feature type="compositionally biased region" description="Polar residues" evidence="1">
    <location>
        <begin position="112"/>
        <end position="122"/>
    </location>
</feature>
<reference evidence="3 4" key="1">
    <citation type="submission" date="2024-05" db="EMBL/GenBank/DDBJ databases">
        <title>A draft genome resource for the thread blight pathogen Marasmius tenuissimus strain MS-2.</title>
        <authorList>
            <person name="Yulfo-Soto G.E."/>
            <person name="Baruah I.K."/>
            <person name="Amoako-Attah I."/>
            <person name="Bukari Y."/>
            <person name="Meinhardt L.W."/>
            <person name="Bailey B.A."/>
            <person name="Cohen S.P."/>
        </authorList>
    </citation>
    <scope>NUCLEOTIDE SEQUENCE [LARGE SCALE GENOMIC DNA]</scope>
    <source>
        <strain evidence="3 4">MS-2</strain>
    </source>
</reference>
<dbReference type="Gene3D" id="3.40.970.10">
    <property type="entry name" value="Ribonuclease H1, N-terminal domain"/>
    <property type="match status" value="1"/>
</dbReference>
<dbReference type="InterPro" id="IPR011320">
    <property type="entry name" value="RNase_H1_N"/>
</dbReference>
<proteinExistence type="predicted"/>
<protein>
    <recommendedName>
        <fullName evidence="2">Ribonuclease H1 N-terminal domain-containing protein</fullName>
    </recommendedName>
</protein>
<evidence type="ECO:0000256" key="1">
    <source>
        <dbReference type="SAM" id="MobiDB-lite"/>
    </source>
</evidence>
<dbReference type="InterPro" id="IPR009027">
    <property type="entry name" value="Ribosomal_bL9/RNase_H1_N"/>
</dbReference>
<feature type="compositionally biased region" description="Low complexity" evidence="1">
    <location>
        <begin position="123"/>
        <end position="141"/>
    </location>
</feature>
<dbReference type="EMBL" id="JBBXMP010000589">
    <property type="protein sequence ID" value="KAL0057317.1"/>
    <property type="molecule type" value="Genomic_DNA"/>
</dbReference>
<dbReference type="InterPro" id="IPR037056">
    <property type="entry name" value="RNase_H1_N_sf"/>
</dbReference>
<feature type="region of interest" description="Disordered" evidence="1">
    <location>
        <begin position="28"/>
        <end position="143"/>
    </location>
</feature>
<name>A0ABR2Z6N7_9AGAR</name>